<organism evidence="2 4">
    <name type="scientific">Coptotermes formosanus</name>
    <name type="common">Formosan subterranean termite</name>
    <dbReference type="NCBI Taxonomy" id="36987"/>
    <lineage>
        <taxon>Eukaryota</taxon>
        <taxon>Metazoa</taxon>
        <taxon>Ecdysozoa</taxon>
        <taxon>Arthropoda</taxon>
        <taxon>Hexapoda</taxon>
        <taxon>Insecta</taxon>
        <taxon>Pterygota</taxon>
        <taxon>Neoptera</taxon>
        <taxon>Polyneoptera</taxon>
        <taxon>Dictyoptera</taxon>
        <taxon>Blattodea</taxon>
        <taxon>Blattoidea</taxon>
        <taxon>Termitoidae</taxon>
        <taxon>Rhinotermitidae</taxon>
        <taxon>Coptotermes</taxon>
    </lineage>
</organism>
<dbReference type="OrthoDB" id="340681at2759"/>
<sequence length="232" mass="26690">MQEDDDPVVQEIPVYLSKLLAEKLFLYQFPVRPRDVSYDDSKIIQSCIKPHHQEVKLEVGLDIQSSNYDRSRGEQIAWNVDGAGSKDEKKKAEEKFFKNDIMDKQILQSTRALSDTSKYAVAVYHDGELHITPLRGVVHLRPSFMYLDKSDKRAKEEAKEHGEADLSGEEEEAQQVTVKFAQQETERKKRARERSFGYLSQKSAEEPWFHTEFHNSHSEKAEVCGQSVAENA</sequence>
<feature type="compositionally biased region" description="Polar residues" evidence="1">
    <location>
        <begin position="174"/>
        <end position="183"/>
    </location>
</feature>
<dbReference type="PANTHER" id="PTHR12069">
    <property type="entry name" value="DNA-DIRECTED RNA POLYMERASES III 80 KDA POLYPEPTIDE RNA POLYMERASE III SUBUNIT 5"/>
    <property type="match status" value="1"/>
</dbReference>
<evidence type="ECO:0000313" key="4">
    <source>
        <dbReference type="Proteomes" id="UP000502823"/>
    </source>
</evidence>
<dbReference type="Proteomes" id="UP000502823">
    <property type="component" value="Unassembled WGS sequence"/>
</dbReference>
<name>A0A6L2PLT9_COPFO</name>
<evidence type="ECO:0000313" key="3">
    <source>
        <dbReference type="EMBL" id="GFG36396.1"/>
    </source>
</evidence>
<dbReference type="PANTHER" id="PTHR12069:SF0">
    <property type="entry name" value="DNA-DIRECTED RNA POLYMERASE III SUBUNIT RPC5"/>
    <property type="match status" value="1"/>
</dbReference>
<protein>
    <recommendedName>
        <fullName evidence="5">DNA-directed RNA polymerase III subunit RPC5</fullName>
    </recommendedName>
</protein>
<dbReference type="Pfam" id="PF04801">
    <property type="entry name" value="RPC5"/>
    <property type="match status" value="1"/>
</dbReference>
<feature type="region of interest" description="Disordered" evidence="1">
    <location>
        <begin position="155"/>
        <end position="195"/>
    </location>
</feature>
<reference evidence="4" key="2">
    <citation type="submission" date="2020-01" db="EMBL/GenBank/DDBJ databases">
        <title>Draft genome sequence of the Termite Coptotermes fromosanus.</title>
        <authorList>
            <person name="Itakura S."/>
            <person name="Yosikawa Y."/>
            <person name="Umezawa K."/>
        </authorList>
    </citation>
    <scope>NUCLEOTIDE SEQUENCE [LARGE SCALE GENOMIC DNA]</scope>
</reference>
<dbReference type="InParanoid" id="A0A6L2PLT9"/>
<evidence type="ECO:0008006" key="5">
    <source>
        <dbReference type="Google" id="ProtNLM"/>
    </source>
</evidence>
<evidence type="ECO:0000256" key="1">
    <source>
        <dbReference type="SAM" id="MobiDB-lite"/>
    </source>
</evidence>
<feature type="compositionally biased region" description="Basic and acidic residues" evidence="1">
    <location>
        <begin position="155"/>
        <end position="164"/>
    </location>
</feature>
<comment type="caution">
    <text evidence="2">The sequence shown here is derived from an EMBL/GenBank/DDBJ whole genome shotgun (WGS) entry which is preliminary data.</text>
</comment>
<dbReference type="GO" id="GO:0042797">
    <property type="term" value="P:tRNA transcription by RNA polymerase III"/>
    <property type="evidence" value="ECO:0007669"/>
    <property type="project" value="TreeGrafter"/>
</dbReference>
<reference evidence="2" key="1">
    <citation type="journal article" date="2020" name="J. Asia-Pac. Entomol.">
        <title>Draft genome sequence of the termite, Coptotermes formosanus: Genetic insights into the pyruvate dehydrogenase complex of the termite.</title>
        <authorList>
            <person name="Itakura S."/>
            <person name="Yosikawa Y."/>
            <person name="Togami Y."/>
            <person name="Umezawa K."/>
        </authorList>
    </citation>
    <scope>NUCLEOTIDE SEQUENCE</scope>
    <source>
        <tissue evidence="2">Head</tissue>
    </source>
</reference>
<gene>
    <name evidence="3" type="ORF">Cfor_06383</name>
    <name evidence="2" type="ORF">Cfor_06524</name>
</gene>
<dbReference type="InterPro" id="IPR006886">
    <property type="entry name" value="RNA_pol_III_Rpc5"/>
</dbReference>
<dbReference type="GO" id="GO:0005666">
    <property type="term" value="C:RNA polymerase III complex"/>
    <property type="evidence" value="ECO:0007669"/>
    <property type="project" value="TreeGrafter"/>
</dbReference>
<keyword evidence="4" id="KW-1185">Reference proteome</keyword>
<dbReference type="AlphaFoldDB" id="A0A6L2PLT9"/>
<dbReference type="EMBL" id="BLKM01006189">
    <property type="protein sequence ID" value="GFG36396.1"/>
    <property type="molecule type" value="Genomic_DNA"/>
</dbReference>
<proteinExistence type="predicted"/>
<accession>A0A6L2PLT9</accession>
<evidence type="ECO:0000313" key="2">
    <source>
        <dbReference type="EMBL" id="GFG33531.1"/>
    </source>
</evidence>
<dbReference type="EMBL" id="BLKM01005154">
    <property type="protein sequence ID" value="GFG33531.1"/>
    <property type="molecule type" value="Genomic_DNA"/>
</dbReference>